<reference evidence="5 6" key="1">
    <citation type="journal article" date="2016" name="Nat. Commun.">
        <title>Thousands of microbial genomes shed light on interconnected biogeochemical processes in an aquifer system.</title>
        <authorList>
            <person name="Anantharaman K."/>
            <person name="Brown C.T."/>
            <person name="Hug L.A."/>
            <person name="Sharon I."/>
            <person name="Castelle C.J."/>
            <person name="Probst A.J."/>
            <person name="Thomas B.C."/>
            <person name="Singh A."/>
            <person name="Wilkins M.J."/>
            <person name="Karaoz U."/>
            <person name="Brodie E.L."/>
            <person name="Williams K.H."/>
            <person name="Hubbard S.S."/>
            <person name="Banfield J.F."/>
        </authorList>
    </citation>
    <scope>NUCLEOTIDE SEQUENCE [LARGE SCALE GENOMIC DNA]</scope>
</reference>
<dbReference type="GO" id="GO:0005524">
    <property type="term" value="F:ATP binding"/>
    <property type="evidence" value="ECO:0007669"/>
    <property type="project" value="UniProtKB-KW"/>
</dbReference>
<protein>
    <recommendedName>
        <fullName evidence="4">AAA+ ATPase domain-containing protein</fullName>
    </recommendedName>
</protein>
<sequence length="239" mass="27543">MSSSFDRTAQECIKNKKTPHDFLEGLLEKEFTLREDSRLQRWIQKAGFPFKRTLKEFDFTFQPTVDETQISDLASCQYIDKTEDVVFMGPPGVGKTHLSVALGYEAIYSGHDVKFLTLDQLVELVERKASAEERHYLFTSLLRPDLLILDEMDLYETSTNAATFLFKLLHQRYETGSVIFASNRSFEEWGRLFGSQQRAAAILDRLHHHATIIKIEGESYRLKDKLRDNPNLVASLNSN</sequence>
<proteinExistence type="inferred from homology"/>
<dbReference type="Gene3D" id="3.40.50.300">
    <property type="entry name" value="P-loop containing nucleotide triphosphate hydrolases"/>
    <property type="match status" value="1"/>
</dbReference>
<evidence type="ECO:0000256" key="3">
    <source>
        <dbReference type="ARBA" id="ARBA00022840"/>
    </source>
</evidence>
<gene>
    <name evidence="5" type="ORF">A3B54_00705</name>
</gene>
<evidence type="ECO:0000256" key="2">
    <source>
        <dbReference type="ARBA" id="ARBA00022741"/>
    </source>
</evidence>
<dbReference type="SUPFAM" id="SSF52540">
    <property type="entry name" value="P-loop containing nucleoside triphosphate hydrolases"/>
    <property type="match status" value="1"/>
</dbReference>
<dbReference type="InterPro" id="IPR047661">
    <property type="entry name" value="IstB"/>
</dbReference>
<dbReference type="SMART" id="SM00382">
    <property type="entry name" value="AAA"/>
    <property type="match status" value="1"/>
</dbReference>
<dbReference type="CDD" id="cd00009">
    <property type="entry name" value="AAA"/>
    <property type="match status" value="1"/>
</dbReference>
<dbReference type="PANTHER" id="PTHR30050:SF4">
    <property type="entry name" value="ATP-BINDING PROTEIN RV3427C IN INSERTION SEQUENCE-RELATED"/>
    <property type="match status" value="1"/>
</dbReference>
<comment type="caution">
    <text evidence="5">The sequence shown here is derived from an EMBL/GenBank/DDBJ whole genome shotgun (WGS) entry which is preliminary data.</text>
</comment>
<dbReference type="AlphaFoldDB" id="A0A1F5H2I3"/>
<dbReference type="Pfam" id="PF01695">
    <property type="entry name" value="IstB_IS21"/>
    <property type="match status" value="1"/>
</dbReference>
<dbReference type="PANTHER" id="PTHR30050">
    <property type="entry name" value="CHROMOSOMAL REPLICATION INITIATOR PROTEIN DNAA"/>
    <property type="match status" value="1"/>
</dbReference>
<keyword evidence="2" id="KW-0547">Nucleotide-binding</keyword>
<organism evidence="5 6">
    <name type="scientific">Candidatus Curtissbacteria bacterium RIFCSPLOWO2_01_FULL_42_50</name>
    <dbReference type="NCBI Taxonomy" id="1797730"/>
    <lineage>
        <taxon>Bacteria</taxon>
        <taxon>Candidatus Curtissiibacteriota</taxon>
    </lineage>
</organism>
<evidence type="ECO:0000313" key="6">
    <source>
        <dbReference type="Proteomes" id="UP000177039"/>
    </source>
</evidence>
<dbReference type="EMBL" id="MFBT01000038">
    <property type="protein sequence ID" value="OGD98370.1"/>
    <property type="molecule type" value="Genomic_DNA"/>
</dbReference>
<dbReference type="InterPro" id="IPR028350">
    <property type="entry name" value="DNAC/IstB-like"/>
</dbReference>
<accession>A0A1F5H2I3</accession>
<feature type="domain" description="AAA+ ATPase" evidence="4">
    <location>
        <begin position="81"/>
        <end position="216"/>
    </location>
</feature>
<dbReference type="InterPro" id="IPR002611">
    <property type="entry name" value="IstB_ATP-bd"/>
</dbReference>
<dbReference type="InterPro" id="IPR027417">
    <property type="entry name" value="P-loop_NTPase"/>
</dbReference>
<dbReference type="NCBIfam" id="NF038214">
    <property type="entry name" value="IS21_help_AAA"/>
    <property type="match status" value="1"/>
</dbReference>
<evidence type="ECO:0000313" key="5">
    <source>
        <dbReference type="EMBL" id="OGD98370.1"/>
    </source>
</evidence>
<dbReference type="PIRSF" id="PIRSF003073">
    <property type="entry name" value="DNAC_TnpB_IstB"/>
    <property type="match status" value="1"/>
</dbReference>
<name>A0A1F5H2I3_9BACT</name>
<dbReference type="Proteomes" id="UP000177039">
    <property type="component" value="Unassembled WGS sequence"/>
</dbReference>
<dbReference type="InterPro" id="IPR003593">
    <property type="entry name" value="AAA+_ATPase"/>
</dbReference>
<evidence type="ECO:0000259" key="4">
    <source>
        <dbReference type="SMART" id="SM00382"/>
    </source>
</evidence>
<keyword evidence="3" id="KW-0067">ATP-binding</keyword>
<comment type="similarity">
    <text evidence="1">Belongs to the IS21/IS1162 putative ATP-binding protein family.</text>
</comment>
<dbReference type="GO" id="GO:0006260">
    <property type="term" value="P:DNA replication"/>
    <property type="evidence" value="ECO:0007669"/>
    <property type="project" value="TreeGrafter"/>
</dbReference>
<evidence type="ECO:0000256" key="1">
    <source>
        <dbReference type="ARBA" id="ARBA00008059"/>
    </source>
</evidence>